<dbReference type="AlphaFoldDB" id="A0AAQ2HGM1"/>
<feature type="transmembrane region" description="Helical" evidence="1">
    <location>
        <begin position="21"/>
        <end position="46"/>
    </location>
</feature>
<evidence type="ECO:0000256" key="1">
    <source>
        <dbReference type="SAM" id="Phobius"/>
    </source>
</evidence>
<evidence type="ECO:0008006" key="4">
    <source>
        <dbReference type="Google" id="ProtNLM"/>
    </source>
</evidence>
<keyword evidence="1" id="KW-0812">Transmembrane</keyword>
<reference evidence="2 3" key="1">
    <citation type="submission" date="2019-03" db="EMBL/GenBank/DDBJ databases">
        <title>Genomics of glacier-inhabiting Cryobacterium strains.</title>
        <authorList>
            <person name="Liu Q."/>
            <person name="Xin Y.-H."/>
        </authorList>
    </citation>
    <scope>NUCLEOTIDE SEQUENCE [LARGE SCALE GENOMIC DNA]</scope>
    <source>
        <strain evidence="3">TMT1-22</strain>
    </source>
</reference>
<keyword evidence="1" id="KW-0472">Membrane</keyword>
<comment type="caution">
    <text evidence="2">The sequence shown here is derived from an EMBL/GenBank/DDBJ whole genome shotgun (WGS) entry which is preliminary data.</text>
</comment>
<sequence length="122" mass="11698">MCRAQFPRTRSGRGERGSGTVLAVGVIGAVLLVTAVVVPLFAVLAVGRAVQGSADAAALAAADTASGAVAGVPCEAAAEAARLNGASVTACSVEGLIASVSIGRGYLGLDLGARSRAGPPPG</sequence>
<keyword evidence="1" id="KW-1133">Transmembrane helix</keyword>
<evidence type="ECO:0000313" key="2">
    <source>
        <dbReference type="EMBL" id="TFC50837.1"/>
    </source>
</evidence>
<gene>
    <name evidence="2" type="ORF">E3O49_04580</name>
</gene>
<keyword evidence="3" id="KW-1185">Reference proteome</keyword>
<dbReference type="NCBIfam" id="TIGR03816">
    <property type="entry name" value="tadE_like_DECH"/>
    <property type="match status" value="1"/>
</dbReference>
<name>A0AAQ2HGM1_9MICO</name>
<dbReference type="InterPro" id="IPR021202">
    <property type="entry name" value="Rv3654c-like"/>
</dbReference>
<protein>
    <recommendedName>
        <fullName evidence="4">Helicase</fullName>
    </recommendedName>
</protein>
<organism evidence="2 3">
    <name type="scientific">Cryobacterium shii</name>
    <dbReference type="NCBI Taxonomy" id="1259235"/>
    <lineage>
        <taxon>Bacteria</taxon>
        <taxon>Bacillati</taxon>
        <taxon>Actinomycetota</taxon>
        <taxon>Actinomycetes</taxon>
        <taxon>Micrococcales</taxon>
        <taxon>Microbacteriaceae</taxon>
        <taxon>Cryobacterium</taxon>
    </lineage>
</organism>
<accession>A0AAQ2HGM1</accession>
<evidence type="ECO:0000313" key="3">
    <source>
        <dbReference type="Proteomes" id="UP000297403"/>
    </source>
</evidence>
<proteinExistence type="predicted"/>
<dbReference type="Proteomes" id="UP000297403">
    <property type="component" value="Unassembled WGS sequence"/>
</dbReference>
<dbReference type="EMBL" id="SOFY01000016">
    <property type="protein sequence ID" value="TFC50837.1"/>
    <property type="molecule type" value="Genomic_DNA"/>
</dbReference>